<dbReference type="AlphaFoldDB" id="A0A9W9ZMU2"/>
<proteinExistence type="predicted"/>
<accession>A0A9W9ZMU2</accession>
<comment type="caution">
    <text evidence="2">The sequence shown here is derived from an EMBL/GenBank/DDBJ whole genome shotgun (WGS) entry which is preliminary data.</text>
</comment>
<evidence type="ECO:0000256" key="1">
    <source>
        <dbReference type="SAM" id="MobiDB-lite"/>
    </source>
</evidence>
<feature type="region of interest" description="Disordered" evidence="1">
    <location>
        <begin position="113"/>
        <end position="185"/>
    </location>
</feature>
<evidence type="ECO:0000313" key="3">
    <source>
        <dbReference type="Proteomes" id="UP001163046"/>
    </source>
</evidence>
<dbReference type="Proteomes" id="UP001163046">
    <property type="component" value="Unassembled WGS sequence"/>
</dbReference>
<organism evidence="2 3">
    <name type="scientific">Desmophyllum pertusum</name>
    <dbReference type="NCBI Taxonomy" id="174260"/>
    <lineage>
        <taxon>Eukaryota</taxon>
        <taxon>Metazoa</taxon>
        <taxon>Cnidaria</taxon>
        <taxon>Anthozoa</taxon>
        <taxon>Hexacorallia</taxon>
        <taxon>Scleractinia</taxon>
        <taxon>Caryophylliina</taxon>
        <taxon>Caryophylliidae</taxon>
        <taxon>Desmophyllum</taxon>
    </lineage>
</organism>
<protein>
    <submittedName>
        <fullName evidence="2">Protocadherin Fat 4</fullName>
    </submittedName>
</protein>
<reference evidence="2" key="1">
    <citation type="submission" date="2023-01" db="EMBL/GenBank/DDBJ databases">
        <title>Genome assembly of the deep-sea coral Lophelia pertusa.</title>
        <authorList>
            <person name="Herrera S."/>
            <person name="Cordes E."/>
        </authorList>
    </citation>
    <scope>NUCLEOTIDE SEQUENCE</scope>
    <source>
        <strain evidence="2">USNM1676648</strain>
        <tissue evidence="2">Polyp</tissue>
    </source>
</reference>
<dbReference type="OrthoDB" id="6252479at2759"/>
<gene>
    <name evidence="2" type="primary">FAT4_6</name>
    <name evidence="2" type="ORF">OS493_026300</name>
</gene>
<feature type="compositionally biased region" description="Basic and acidic residues" evidence="1">
    <location>
        <begin position="169"/>
        <end position="179"/>
    </location>
</feature>
<evidence type="ECO:0000313" key="2">
    <source>
        <dbReference type="EMBL" id="KAJ7383768.1"/>
    </source>
</evidence>
<sequence>MAWINGKRCQEVSGPEITWADEPATFATLSERSDDNSERLEHYDIEVASLGYSEVSYQYDPNTFKDNSLNRREPPGLSAAEIENLRKHPPSGSLLDAVSSISDEDAPTIDKLSSVMEVPDTSSESSDDTFTCSEFEYDNDEPSREENNDRGSMVFSKLADGTTTGHENNPSREPNEGRTSHRGSLSTLNMSDEEILPNALSNKPANGKKDLFNWDDVLNWGLRYHNLRGVYKDIAQLKDTAGPPKNKDEEYV</sequence>
<feature type="compositionally biased region" description="Low complexity" evidence="1">
    <location>
        <begin position="120"/>
        <end position="133"/>
    </location>
</feature>
<name>A0A9W9ZMU2_9CNID</name>
<dbReference type="EMBL" id="MU825895">
    <property type="protein sequence ID" value="KAJ7383768.1"/>
    <property type="molecule type" value="Genomic_DNA"/>
</dbReference>
<keyword evidence="3" id="KW-1185">Reference proteome</keyword>